<dbReference type="InterPro" id="IPR055334">
    <property type="entry name" value="PEX8-like"/>
</dbReference>
<reference evidence="1" key="1">
    <citation type="submission" date="2020-11" db="EMBL/GenBank/DDBJ databases">
        <authorList>
            <consortium name="DOE Joint Genome Institute"/>
            <person name="Ahrendt S."/>
            <person name="Riley R."/>
            <person name="Andreopoulos W."/>
            <person name="LaButti K."/>
            <person name="Pangilinan J."/>
            <person name="Ruiz-duenas F.J."/>
            <person name="Barrasa J.M."/>
            <person name="Sanchez-Garcia M."/>
            <person name="Camarero S."/>
            <person name="Miyauchi S."/>
            <person name="Serrano A."/>
            <person name="Linde D."/>
            <person name="Babiker R."/>
            <person name="Drula E."/>
            <person name="Ayuso-Fernandez I."/>
            <person name="Pacheco R."/>
            <person name="Padilla G."/>
            <person name="Ferreira P."/>
            <person name="Barriuso J."/>
            <person name="Kellner H."/>
            <person name="Castanera R."/>
            <person name="Alfaro M."/>
            <person name="Ramirez L."/>
            <person name="Pisabarro A.G."/>
            <person name="Kuo A."/>
            <person name="Tritt A."/>
            <person name="Lipzen A."/>
            <person name="He G."/>
            <person name="Yan M."/>
            <person name="Ng V."/>
            <person name="Cullen D."/>
            <person name="Martin F."/>
            <person name="Rosso M.-N."/>
            <person name="Henrissat B."/>
            <person name="Hibbett D."/>
            <person name="Martinez A.T."/>
            <person name="Grigoriev I.V."/>
        </authorList>
    </citation>
    <scope>NUCLEOTIDE SEQUENCE</scope>
    <source>
        <strain evidence="1">AH 44721</strain>
    </source>
</reference>
<dbReference type="OrthoDB" id="2357318at2759"/>
<gene>
    <name evidence="1" type="ORF">CPB84DRAFT_1814520</name>
</gene>
<dbReference type="AlphaFoldDB" id="A0A9P5TP73"/>
<name>A0A9P5TP73_GYMJU</name>
<dbReference type="Proteomes" id="UP000724874">
    <property type="component" value="Unassembled WGS sequence"/>
</dbReference>
<evidence type="ECO:0000313" key="1">
    <source>
        <dbReference type="EMBL" id="KAF8904131.1"/>
    </source>
</evidence>
<comment type="caution">
    <text evidence="1">The sequence shown here is derived from an EMBL/GenBank/DDBJ whole genome shotgun (WGS) entry which is preliminary data.</text>
</comment>
<dbReference type="EMBL" id="JADNYJ010000027">
    <property type="protein sequence ID" value="KAF8904131.1"/>
    <property type="molecule type" value="Genomic_DNA"/>
</dbReference>
<dbReference type="PANTHER" id="PTHR39214">
    <property type="entry name" value="MICROBODY (PEROXISOME) BIOGENESIS PROTEIN PEROXIN 8 (EUROFUNG)"/>
    <property type="match status" value="1"/>
</dbReference>
<dbReference type="PANTHER" id="PTHR39214:SF1">
    <property type="entry name" value="MICROBODY (PEROXISOME) BIOGENESIS PROTEIN PEROXIN 8 (EUROFUNG)"/>
    <property type="match status" value="1"/>
</dbReference>
<proteinExistence type="predicted"/>
<evidence type="ECO:0000313" key="2">
    <source>
        <dbReference type="Proteomes" id="UP000724874"/>
    </source>
</evidence>
<accession>A0A9P5TP73</accession>
<protein>
    <submittedName>
        <fullName evidence="1">Uncharacterized protein</fullName>
    </submittedName>
</protein>
<organism evidence="1 2">
    <name type="scientific">Gymnopilus junonius</name>
    <name type="common">Spectacular rustgill mushroom</name>
    <name type="synonym">Gymnopilus spectabilis subsp. junonius</name>
    <dbReference type="NCBI Taxonomy" id="109634"/>
    <lineage>
        <taxon>Eukaryota</taxon>
        <taxon>Fungi</taxon>
        <taxon>Dikarya</taxon>
        <taxon>Basidiomycota</taxon>
        <taxon>Agaricomycotina</taxon>
        <taxon>Agaricomycetes</taxon>
        <taxon>Agaricomycetidae</taxon>
        <taxon>Agaricales</taxon>
        <taxon>Agaricineae</taxon>
        <taxon>Hymenogastraceae</taxon>
        <taxon>Gymnopilus</taxon>
    </lineage>
</organism>
<keyword evidence="2" id="KW-1185">Reference proteome</keyword>
<sequence>MATSDSGYTILLAHLHDPTSKLSLGTLQGALAHHLATTLPIPTPLAATAISSPFYLSQPFRAKTRSKLSSILGRTMQAAMGQWVTDVSKGVHGGHPVLRLAALSGLLLGVEDVKIGDRKVKKEGIDVGSARSGVEDETIVALAEVMDTYAYGVSSSSSNGVEEWEREFQPAGQDILSLALILASQSLTLITQNKLKALPLTTLARLLTLTISSAFKAGTFLSSASASVTLSPNHQVHISGSSQLAQTLQSMSSSPLTISIASISRLSAKVLALLIDAPSSRLYVGLRTISECFGTLQDVVKQIEHDWISCPLANVTDLDIAADSKDLTKSAWTNLKTLLFSIIMLTEAVLSASVFIPPQPFDITPASIAIQTLHIFSHLSFVISEFGGVTTTTRGFEHLKKTFYLALDILAQGDGAHGDSGFKAESYVQQLCFSLSSQRAESAATPPRRAKQAFALASIEQLVPVLSDKCIRDWIWGICYPHLSDPSHRETFESAHSVVLAIFASHAQRQQSYPAGTQISDDSETPSRSSKILAGVMNSDNGVKNVGPETESHSRVTATGDQSGLSAAFVKRMVPFYASCLIDVSVLSFWWNLRFHFLSSCLVSADRGLTSLMYMFQNSKDGKLNTSQLRLAYSALVRSASVSAYATSGPPDDMFTLAWYCVQLLLDTINELSSTGQGLKGKGKALEDDEKSTERLHRLQLMLIASVSSLPLTLMLRALDEIRQLISAYPEDDNGVTKLGDKGKKAELVETLFSELLEKTGDREKEAAMRWWYKYRPTLVPECWQRRRLANTIAIVNSVTLYDGENSDIVSAEPCDLPKNRYAWFQFPYLSQWATHCIETGRNTRRKSGRQFNFIESNLASVSPVFISFEECRPANFISDRKTPGDSLPR</sequence>